<evidence type="ECO:0000259" key="7">
    <source>
        <dbReference type="PROSITE" id="PS51767"/>
    </source>
</evidence>
<sequence>VTVSGVFLDRTSTEMLVVFPEEYSRFQKGSLSSGFLRSDGVVIENLIASFWYHNMSSALRVIRVISLGMVLGSVTENPTLRLPVYYRELYDHGKHDYAIVASMKVDGQAVSPLVDTGSPLLFFIEKTYLQRTLSSESCQGFIYGCYECHTDVFKQKVTITEHCDGTCAYTVQHRSTLELGGRVAPDVDFGLVVGYTPNDSTPHASLGLAPRYDGGPTPLIDQLIDKGAINRADFSIYFKPDNPNEGELILGGEDPRGQMMIAPLAVEGEWTVNLGSLRAGGTLISRPMPLHIDSGTSRLWLPREVFHTLWQALEKKASEASGQATEFKVDEENRVLALSHRSHRLHLPPLELHFRDKLGGASTIVIPPEFYVQTFDLVESKTAILLWHIPEDFPNEAFLGLGLLRKYRLHFLYNDREIRFSEVTQNKDFPDIVQTARRPQGRRRAARTLETYL</sequence>
<evidence type="ECO:0000256" key="5">
    <source>
        <dbReference type="ARBA" id="ARBA00022801"/>
    </source>
</evidence>
<dbReference type="Gene3D" id="2.40.70.10">
    <property type="entry name" value="Acid Proteases"/>
    <property type="match status" value="2"/>
</dbReference>
<dbReference type="InterPro" id="IPR021109">
    <property type="entry name" value="Peptidase_aspartic_dom_sf"/>
</dbReference>
<dbReference type="EMBL" id="JABANM010011598">
    <property type="protein sequence ID" value="KAF4737434.1"/>
    <property type="molecule type" value="Genomic_DNA"/>
</dbReference>
<dbReference type="PANTHER" id="PTHR47965:SF12">
    <property type="entry name" value="ASPARTIC PROTEINASE 3-RELATED"/>
    <property type="match status" value="1"/>
</dbReference>
<evidence type="ECO:0000313" key="8">
    <source>
        <dbReference type="EMBL" id="KAF4737434.1"/>
    </source>
</evidence>
<protein>
    <recommendedName>
        <fullName evidence="7">Peptidase A1 domain-containing protein</fullName>
    </recommendedName>
</protein>
<keyword evidence="6" id="KW-0865">Zymogen</keyword>
<evidence type="ECO:0000256" key="6">
    <source>
        <dbReference type="ARBA" id="ARBA00023145"/>
    </source>
</evidence>
<dbReference type="Pfam" id="PF00026">
    <property type="entry name" value="Asp"/>
    <property type="match status" value="1"/>
</dbReference>
<keyword evidence="5" id="KW-0378">Hydrolase</keyword>
<dbReference type="GO" id="GO:0004190">
    <property type="term" value="F:aspartic-type endopeptidase activity"/>
    <property type="evidence" value="ECO:0007669"/>
    <property type="project" value="UniProtKB-KW"/>
</dbReference>
<dbReference type="CDD" id="cd05471">
    <property type="entry name" value="pepsin_like"/>
    <property type="match status" value="1"/>
</dbReference>
<reference evidence="8 9" key="1">
    <citation type="submission" date="2020-04" db="EMBL/GenBank/DDBJ databases">
        <title>Perkinsus olseni comparative genomics.</title>
        <authorList>
            <person name="Bogema D.R."/>
        </authorList>
    </citation>
    <scope>NUCLEOTIDE SEQUENCE [LARGE SCALE GENOMIC DNA]</scope>
    <source>
        <strain evidence="8">ATCC PRA-205</strain>
    </source>
</reference>
<keyword evidence="2" id="KW-0645">Protease</keyword>
<feature type="domain" description="Peptidase A1" evidence="7">
    <location>
        <begin position="97"/>
        <end position="421"/>
    </location>
</feature>
<name>A0A7J6SWS2_PEROL</name>
<comment type="caution">
    <text evidence="8">The sequence shown here is derived from an EMBL/GenBank/DDBJ whole genome shotgun (WGS) entry which is preliminary data.</text>
</comment>
<comment type="similarity">
    <text evidence="1">Belongs to the peptidase A1 family.</text>
</comment>
<dbReference type="PANTHER" id="PTHR47965">
    <property type="entry name" value="ASPARTYL PROTEASE-RELATED"/>
    <property type="match status" value="1"/>
</dbReference>
<dbReference type="AlphaFoldDB" id="A0A7J6SWS2"/>
<gene>
    <name evidence="8" type="ORF">FOZ62_001735</name>
</gene>
<dbReference type="InterPro" id="IPR001461">
    <property type="entry name" value="Aspartic_peptidase_A1"/>
</dbReference>
<dbReference type="SUPFAM" id="SSF50630">
    <property type="entry name" value="Acid proteases"/>
    <property type="match status" value="1"/>
</dbReference>
<evidence type="ECO:0000256" key="4">
    <source>
        <dbReference type="ARBA" id="ARBA00022750"/>
    </source>
</evidence>
<organism evidence="8 9">
    <name type="scientific">Perkinsus olseni</name>
    <name type="common">Perkinsus atlanticus</name>
    <dbReference type="NCBI Taxonomy" id="32597"/>
    <lineage>
        <taxon>Eukaryota</taxon>
        <taxon>Sar</taxon>
        <taxon>Alveolata</taxon>
        <taxon>Perkinsozoa</taxon>
        <taxon>Perkinsea</taxon>
        <taxon>Perkinsida</taxon>
        <taxon>Perkinsidae</taxon>
        <taxon>Perkinsus</taxon>
    </lineage>
</organism>
<evidence type="ECO:0000256" key="2">
    <source>
        <dbReference type="ARBA" id="ARBA00022670"/>
    </source>
</evidence>
<dbReference type="Proteomes" id="UP000574390">
    <property type="component" value="Unassembled WGS sequence"/>
</dbReference>
<dbReference type="InterPro" id="IPR034164">
    <property type="entry name" value="Pepsin-like_dom"/>
</dbReference>
<evidence type="ECO:0000256" key="3">
    <source>
        <dbReference type="ARBA" id="ARBA00022729"/>
    </source>
</evidence>
<dbReference type="PROSITE" id="PS51767">
    <property type="entry name" value="PEPTIDASE_A1"/>
    <property type="match status" value="1"/>
</dbReference>
<dbReference type="InterPro" id="IPR033121">
    <property type="entry name" value="PEPTIDASE_A1"/>
</dbReference>
<proteinExistence type="inferred from homology"/>
<accession>A0A7J6SWS2</accession>
<feature type="non-terminal residue" evidence="8">
    <location>
        <position position="453"/>
    </location>
</feature>
<keyword evidence="3" id="KW-0732">Signal</keyword>
<dbReference type="GO" id="GO:0006508">
    <property type="term" value="P:proteolysis"/>
    <property type="evidence" value="ECO:0007669"/>
    <property type="project" value="UniProtKB-KW"/>
</dbReference>
<evidence type="ECO:0000256" key="1">
    <source>
        <dbReference type="ARBA" id="ARBA00007447"/>
    </source>
</evidence>
<keyword evidence="4" id="KW-0064">Aspartyl protease</keyword>
<evidence type="ECO:0000313" key="9">
    <source>
        <dbReference type="Proteomes" id="UP000574390"/>
    </source>
</evidence>